<name>A0A7W8IPV1_9BACL</name>
<evidence type="ECO:0000313" key="2">
    <source>
        <dbReference type="Proteomes" id="UP000520011"/>
    </source>
</evidence>
<accession>A0A7W8IPV1</accession>
<proteinExistence type="predicted"/>
<protein>
    <submittedName>
        <fullName evidence="1">Uncharacterized protein</fullName>
    </submittedName>
</protein>
<gene>
    <name evidence="1" type="ORF">HNQ34_000943</name>
</gene>
<dbReference type="EMBL" id="JACHEP010000002">
    <property type="protein sequence ID" value="MBB5323851.1"/>
    <property type="molecule type" value="Genomic_DNA"/>
</dbReference>
<evidence type="ECO:0000313" key="1">
    <source>
        <dbReference type="EMBL" id="MBB5323851.1"/>
    </source>
</evidence>
<comment type="caution">
    <text evidence="1">The sequence shown here is derived from an EMBL/GenBank/DDBJ whole genome shotgun (WGS) entry which is preliminary data.</text>
</comment>
<dbReference type="Proteomes" id="UP000520011">
    <property type="component" value="Unassembled WGS sequence"/>
</dbReference>
<reference evidence="1 2" key="1">
    <citation type="submission" date="2020-08" db="EMBL/GenBank/DDBJ databases">
        <title>Genomic Encyclopedia of Type Strains, Phase IV (KMG-IV): sequencing the most valuable type-strain genomes for metagenomic binning, comparative biology and taxonomic classification.</title>
        <authorList>
            <person name="Goeker M."/>
        </authorList>
    </citation>
    <scope>NUCLEOTIDE SEQUENCE [LARGE SCALE GENOMIC DNA]</scope>
    <source>
        <strain evidence="1 2">DSM 16325</strain>
    </source>
</reference>
<dbReference type="Gene3D" id="3.40.30.10">
    <property type="entry name" value="Glutaredoxin"/>
    <property type="match status" value="1"/>
</dbReference>
<keyword evidence="2" id="KW-1185">Reference proteome</keyword>
<sequence>MPQVNEFRDRYKDELNVVAVHMPRSENDLSIELVKQTAEEQNTALHSRF</sequence>
<organism evidence="1 2">
    <name type="scientific">Anoxybacteroides tepidamans</name>
    <dbReference type="NCBI Taxonomy" id="265948"/>
    <lineage>
        <taxon>Bacteria</taxon>
        <taxon>Bacillati</taxon>
        <taxon>Bacillota</taxon>
        <taxon>Bacilli</taxon>
        <taxon>Bacillales</taxon>
        <taxon>Anoxybacillaceae</taxon>
        <taxon>Anoxybacteroides</taxon>
    </lineage>
</organism>
<dbReference type="AlphaFoldDB" id="A0A7W8IPV1"/>